<dbReference type="Proteomes" id="UP000575241">
    <property type="component" value="Unassembled WGS sequence"/>
</dbReference>
<dbReference type="AlphaFoldDB" id="A0A7W7NQ04"/>
<gene>
    <name evidence="2" type="ORF">HNP52_000671</name>
</gene>
<evidence type="ECO:0000313" key="3">
    <source>
        <dbReference type="Proteomes" id="UP000575241"/>
    </source>
</evidence>
<name>A0A7W7NQ04_9SPHN</name>
<protein>
    <submittedName>
        <fullName evidence="2">Uncharacterized protein</fullName>
    </submittedName>
</protein>
<comment type="caution">
    <text evidence="2">The sequence shown here is derived from an EMBL/GenBank/DDBJ whole genome shotgun (WGS) entry which is preliminary data.</text>
</comment>
<proteinExistence type="predicted"/>
<dbReference type="EMBL" id="JACHLN010000001">
    <property type="protein sequence ID" value="MBB4837620.1"/>
    <property type="molecule type" value="Genomic_DNA"/>
</dbReference>
<keyword evidence="1" id="KW-1133">Transmembrane helix</keyword>
<reference evidence="2 3" key="1">
    <citation type="submission" date="2020-08" db="EMBL/GenBank/DDBJ databases">
        <title>Functional genomics of gut bacteria from endangered species of beetles.</title>
        <authorList>
            <person name="Carlos-Shanley C."/>
        </authorList>
    </citation>
    <scope>NUCLEOTIDE SEQUENCE [LARGE SCALE GENOMIC DNA]</scope>
    <source>
        <strain evidence="2 3">S00224</strain>
    </source>
</reference>
<dbReference type="RefSeq" id="WP_184162447.1">
    <property type="nucleotide sequence ID" value="NZ_JACHLN010000001.1"/>
</dbReference>
<evidence type="ECO:0000256" key="1">
    <source>
        <dbReference type="SAM" id="Phobius"/>
    </source>
</evidence>
<accession>A0A7W7NQ04</accession>
<sequence>MIDESAITGIVEWLMGKARDRFGIGGASIAFILCLVALMPLVVFLSMWLG</sequence>
<keyword evidence="3" id="KW-1185">Reference proteome</keyword>
<keyword evidence="1" id="KW-0812">Transmembrane</keyword>
<evidence type="ECO:0000313" key="2">
    <source>
        <dbReference type="EMBL" id="MBB4837620.1"/>
    </source>
</evidence>
<organism evidence="2 3">
    <name type="scientific">Sphingomonas kyeonggiensis</name>
    <dbReference type="NCBI Taxonomy" id="1268553"/>
    <lineage>
        <taxon>Bacteria</taxon>
        <taxon>Pseudomonadati</taxon>
        <taxon>Pseudomonadota</taxon>
        <taxon>Alphaproteobacteria</taxon>
        <taxon>Sphingomonadales</taxon>
        <taxon>Sphingomonadaceae</taxon>
        <taxon>Sphingomonas</taxon>
    </lineage>
</organism>
<keyword evidence="1" id="KW-0472">Membrane</keyword>
<feature type="transmembrane region" description="Helical" evidence="1">
    <location>
        <begin position="22"/>
        <end position="49"/>
    </location>
</feature>